<evidence type="ECO:0000256" key="5">
    <source>
        <dbReference type="ARBA" id="ARBA00022989"/>
    </source>
</evidence>
<sequence length="150" mass="16347">MTSPLWLQFPCALFVTCGFCIIFNVPARKIPLCLIIGSVSWMSYEIFLYFALSPVLAAFIASCLVWLLSNIFARAFKETSTMFIIPGIICLVPGSGAYYSMLAILEHSDDAFAETARETLLTAGAIAAGLLFMGSITGVFLLLTKKLRGK</sequence>
<accession>A0A9D1SUX6</accession>
<keyword evidence="5 8" id="KW-1133">Transmembrane helix</keyword>
<evidence type="ECO:0000256" key="3">
    <source>
        <dbReference type="ARBA" id="ARBA00022519"/>
    </source>
</evidence>
<evidence type="ECO:0000256" key="4">
    <source>
        <dbReference type="ARBA" id="ARBA00022692"/>
    </source>
</evidence>
<keyword evidence="6 8" id="KW-0472">Membrane</keyword>
<feature type="transmembrane region" description="Helical" evidence="8">
    <location>
        <begin position="56"/>
        <end position="76"/>
    </location>
</feature>
<evidence type="ECO:0000313" key="11">
    <source>
        <dbReference type="Proteomes" id="UP000824130"/>
    </source>
</evidence>
<evidence type="ECO:0000256" key="6">
    <source>
        <dbReference type="ARBA" id="ARBA00023136"/>
    </source>
</evidence>
<evidence type="ECO:0000313" key="10">
    <source>
        <dbReference type="EMBL" id="HIU96114.1"/>
    </source>
</evidence>
<protein>
    <submittedName>
        <fullName evidence="10">Threonine/serine exporter family protein</fullName>
    </submittedName>
</protein>
<feature type="domain" description="Threonine/Serine exporter ThrE" evidence="9">
    <location>
        <begin position="10"/>
        <end position="135"/>
    </location>
</feature>
<evidence type="ECO:0000256" key="7">
    <source>
        <dbReference type="ARBA" id="ARBA00034125"/>
    </source>
</evidence>
<reference evidence="10" key="1">
    <citation type="submission" date="2020-10" db="EMBL/GenBank/DDBJ databases">
        <authorList>
            <person name="Gilroy R."/>
        </authorList>
    </citation>
    <scope>NUCLEOTIDE SEQUENCE</scope>
    <source>
        <strain evidence="10">ChiSjej4B22-8349</strain>
    </source>
</reference>
<dbReference type="EMBL" id="DVOB01000118">
    <property type="protein sequence ID" value="HIU96114.1"/>
    <property type="molecule type" value="Genomic_DNA"/>
</dbReference>
<feature type="transmembrane region" description="Helical" evidence="8">
    <location>
        <begin position="83"/>
        <end position="101"/>
    </location>
</feature>
<dbReference type="AlphaFoldDB" id="A0A9D1SUX6"/>
<evidence type="ECO:0000256" key="2">
    <source>
        <dbReference type="ARBA" id="ARBA00022475"/>
    </source>
</evidence>
<evidence type="ECO:0000256" key="8">
    <source>
        <dbReference type="SAM" id="Phobius"/>
    </source>
</evidence>
<reference evidence="10" key="2">
    <citation type="journal article" date="2021" name="PeerJ">
        <title>Extensive microbial diversity within the chicken gut microbiome revealed by metagenomics and culture.</title>
        <authorList>
            <person name="Gilroy R."/>
            <person name="Ravi A."/>
            <person name="Getino M."/>
            <person name="Pursley I."/>
            <person name="Horton D.L."/>
            <person name="Alikhan N.F."/>
            <person name="Baker D."/>
            <person name="Gharbi K."/>
            <person name="Hall N."/>
            <person name="Watson M."/>
            <person name="Adriaenssens E.M."/>
            <person name="Foster-Nyarko E."/>
            <person name="Jarju S."/>
            <person name="Secka A."/>
            <person name="Antonio M."/>
            <person name="Oren A."/>
            <person name="Chaudhuri R.R."/>
            <person name="La Ragione R."/>
            <person name="Hildebrand F."/>
            <person name="Pallen M.J."/>
        </authorList>
    </citation>
    <scope>NUCLEOTIDE SEQUENCE</scope>
    <source>
        <strain evidence="10">ChiSjej4B22-8349</strain>
    </source>
</reference>
<gene>
    <name evidence="10" type="ORF">IAD25_05305</name>
</gene>
<dbReference type="PANTHER" id="PTHR34390">
    <property type="entry name" value="UPF0442 PROTEIN YJJB-RELATED"/>
    <property type="match status" value="1"/>
</dbReference>
<comment type="similarity">
    <text evidence="7">Belongs to the ThrE exporter (TC 2.A.79) family.</text>
</comment>
<evidence type="ECO:0000256" key="1">
    <source>
        <dbReference type="ARBA" id="ARBA00004651"/>
    </source>
</evidence>
<organism evidence="10 11">
    <name type="scientific">Candidatus Allocopromorpha excrementipullorum</name>
    <dbReference type="NCBI Taxonomy" id="2840743"/>
    <lineage>
        <taxon>Bacteria</taxon>
        <taxon>Bacillati</taxon>
        <taxon>Bacillota</taxon>
        <taxon>Clostridia</taxon>
        <taxon>Eubacteriales</taxon>
        <taxon>Eubacteriaceae</taxon>
        <taxon>Eubacteriaceae incertae sedis</taxon>
        <taxon>Candidatus Allocopromorpha</taxon>
    </lineage>
</organism>
<dbReference type="GO" id="GO:0005886">
    <property type="term" value="C:plasma membrane"/>
    <property type="evidence" value="ECO:0007669"/>
    <property type="project" value="UniProtKB-SubCell"/>
</dbReference>
<dbReference type="GO" id="GO:0015744">
    <property type="term" value="P:succinate transport"/>
    <property type="evidence" value="ECO:0007669"/>
    <property type="project" value="TreeGrafter"/>
</dbReference>
<comment type="caution">
    <text evidence="10">The sequence shown here is derived from an EMBL/GenBank/DDBJ whole genome shotgun (WGS) entry which is preliminary data.</text>
</comment>
<keyword evidence="4 8" id="KW-0812">Transmembrane</keyword>
<proteinExistence type="inferred from homology"/>
<feature type="transmembrane region" description="Helical" evidence="8">
    <location>
        <begin position="121"/>
        <end position="143"/>
    </location>
</feature>
<name>A0A9D1SUX6_9FIRM</name>
<keyword evidence="3" id="KW-0997">Cell inner membrane</keyword>
<dbReference type="InterPro" id="IPR024528">
    <property type="entry name" value="ThrE_2"/>
</dbReference>
<dbReference type="InterPro" id="IPR050539">
    <property type="entry name" value="ThrE_Dicarb/AminoAcid_Exp"/>
</dbReference>
<comment type="subcellular location">
    <subcellularLocation>
        <location evidence="1">Cell membrane</location>
        <topology evidence="1">Multi-pass membrane protein</topology>
    </subcellularLocation>
</comment>
<feature type="transmembrane region" description="Helical" evidence="8">
    <location>
        <begin position="6"/>
        <end position="25"/>
    </location>
</feature>
<dbReference type="Proteomes" id="UP000824130">
    <property type="component" value="Unassembled WGS sequence"/>
</dbReference>
<dbReference type="PANTHER" id="PTHR34390:SF1">
    <property type="entry name" value="SUCCINATE TRANSPORTER SUBUNIT YJJB-RELATED"/>
    <property type="match status" value="1"/>
</dbReference>
<dbReference type="Pfam" id="PF12821">
    <property type="entry name" value="ThrE_2"/>
    <property type="match status" value="1"/>
</dbReference>
<evidence type="ECO:0000259" key="9">
    <source>
        <dbReference type="Pfam" id="PF12821"/>
    </source>
</evidence>
<keyword evidence="2" id="KW-1003">Cell membrane</keyword>